<dbReference type="InterPro" id="IPR039361">
    <property type="entry name" value="Cyclin"/>
</dbReference>
<dbReference type="PANTHER" id="PTHR10177">
    <property type="entry name" value="CYCLINS"/>
    <property type="match status" value="1"/>
</dbReference>
<comment type="similarity">
    <text evidence="4">Belongs to the cyclin family.</text>
</comment>
<dbReference type="Pfam" id="PF00134">
    <property type="entry name" value="Cyclin_N"/>
    <property type="match status" value="1"/>
</dbReference>
<feature type="compositionally biased region" description="Basic and acidic residues" evidence="5">
    <location>
        <begin position="30"/>
        <end position="48"/>
    </location>
</feature>
<reference evidence="8" key="1">
    <citation type="submission" date="2021-02" db="EMBL/GenBank/DDBJ databases">
        <authorList>
            <person name="Palmer J.M."/>
        </authorList>
    </citation>
    <scope>NUCLEOTIDE SEQUENCE</scope>
    <source>
        <strain evidence="8">SCRP734</strain>
    </source>
</reference>
<proteinExistence type="inferred from homology"/>
<evidence type="ECO:0000256" key="3">
    <source>
        <dbReference type="ARBA" id="ARBA00023306"/>
    </source>
</evidence>
<evidence type="ECO:0000256" key="2">
    <source>
        <dbReference type="ARBA" id="ARBA00023127"/>
    </source>
</evidence>
<evidence type="ECO:0000259" key="6">
    <source>
        <dbReference type="SMART" id="SM00385"/>
    </source>
</evidence>
<dbReference type="PROSITE" id="PS00292">
    <property type="entry name" value="CYCLINS"/>
    <property type="match status" value="1"/>
</dbReference>
<feature type="domain" description="Cyclin-like" evidence="6">
    <location>
        <begin position="257"/>
        <end position="342"/>
    </location>
</feature>
<dbReference type="SMART" id="SM00385">
    <property type="entry name" value="CYCLIN"/>
    <property type="match status" value="2"/>
</dbReference>
<evidence type="ECO:0008006" key="10">
    <source>
        <dbReference type="Google" id="ProtNLM"/>
    </source>
</evidence>
<dbReference type="AlphaFoldDB" id="A0A8T1VKF4"/>
<feature type="domain" description="Cyclin-like" evidence="6">
    <location>
        <begin position="355"/>
        <end position="438"/>
    </location>
</feature>
<dbReference type="InterPro" id="IPR004367">
    <property type="entry name" value="Cyclin_C-dom"/>
</dbReference>
<keyword evidence="2 4" id="KW-0195">Cyclin</keyword>
<keyword evidence="9" id="KW-1185">Reference proteome</keyword>
<evidence type="ECO:0000256" key="4">
    <source>
        <dbReference type="RuleBase" id="RU000383"/>
    </source>
</evidence>
<sequence>MSFTRRSARINNENEMPADLGATRPGKRQFLRDAQDAGNPEKRQRFMKSEGSTTTGPPRRAALGDVTNRRSALGDATNRINIKKASVSSMSSSVANAGALAKKKIIASKRSLSNVNFGSRTLNGVNATKRTFSNVNLSSRHASNTASSTASISGRSSSSIINRMSRPLPPTTPVVNTLGSLGLADKTSPMVDIIPPTPEEDDHDIDAEDKNDPTACWQYAEDITKYHLEVEKKRKTSSSYMARQPDINAKMRAILVDWLVDVHYKYGLLPQTLHVAVLLLDRFLEKNLSVERQRLQLVGVSAMFIASKYEEIYPPEAEDFVKITDNAYTREDVFQMEAKMLATVGYRVTFPTSFQFMKRFVKASRTCDDRVEHFAHYVIDRSLQEYKLIKYLPSTIAASAVHIARTQMRDAPAWSPTLEHHSSYSERGLATCIGDLKEILWNTHNGVGKMAKLTAARRKFSKERFMAVAAEALTFSKST</sequence>
<protein>
    <recommendedName>
        <fullName evidence="10">Cyclin B</fullName>
    </recommendedName>
</protein>
<feature type="region of interest" description="Disordered" evidence="5">
    <location>
        <begin position="1"/>
        <end position="62"/>
    </location>
</feature>
<dbReference type="CDD" id="cd20507">
    <property type="entry name" value="CYCLIN_CCNB1-like_rpt1"/>
    <property type="match status" value="1"/>
</dbReference>
<dbReference type="InterPro" id="IPR048258">
    <property type="entry name" value="Cyclins_cyclin-box"/>
</dbReference>
<evidence type="ECO:0000256" key="1">
    <source>
        <dbReference type="ARBA" id="ARBA00022618"/>
    </source>
</evidence>
<comment type="caution">
    <text evidence="8">The sequence shown here is derived from an EMBL/GenBank/DDBJ whole genome shotgun (WGS) entry which is preliminary data.</text>
</comment>
<feature type="domain" description="Cyclin C-terminal" evidence="7">
    <location>
        <begin position="351"/>
        <end position="476"/>
    </location>
</feature>
<keyword evidence="3" id="KW-0131">Cell cycle</keyword>
<gene>
    <name evidence="8" type="ORF">PHYPSEUDO_005689</name>
</gene>
<evidence type="ECO:0000313" key="9">
    <source>
        <dbReference type="Proteomes" id="UP000694044"/>
    </source>
</evidence>
<dbReference type="Pfam" id="PF02984">
    <property type="entry name" value="Cyclin_C"/>
    <property type="match status" value="1"/>
</dbReference>
<name>A0A8T1VKF4_9STRA</name>
<keyword evidence="1" id="KW-0132">Cell division</keyword>
<evidence type="ECO:0000256" key="5">
    <source>
        <dbReference type="SAM" id="MobiDB-lite"/>
    </source>
</evidence>
<dbReference type="Proteomes" id="UP000694044">
    <property type="component" value="Unassembled WGS sequence"/>
</dbReference>
<dbReference type="EMBL" id="JAGDFM010000233">
    <property type="protein sequence ID" value="KAG7381747.1"/>
    <property type="molecule type" value="Genomic_DNA"/>
</dbReference>
<feature type="compositionally biased region" description="Polar residues" evidence="5">
    <location>
        <begin position="1"/>
        <end position="14"/>
    </location>
</feature>
<dbReference type="InterPro" id="IPR046965">
    <property type="entry name" value="Cyclin_A/B-like"/>
</dbReference>
<dbReference type="InterPro" id="IPR013763">
    <property type="entry name" value="Cyclin-like_dom"/>
</dbReference>
<dbReference type="OrthoDB" id="5590282at2759"/>
<evidence type="ECO:0000313" key="8">
    <source>
        <dbReference type="EMBL" id="KAG7381747.1"/>
    </source>
</evidence>
<dbReference type="FunFam" id="1.10.472.10:FF:000001">
    <property type="entry name" value="G2/mitotic-specific cyclin"/>
    <property type="match status" value="1"/>
</dbReference>
<dbReference type="GO" id="GO:0051301">
    <property type="term" value="P:cell division"/>
    <property type="evidence" value="ECO:0007669"/>
    <property type="project" value="UniProtKB-KW"/>
</dbReference>
<evidence type="ECO:0000259" key="7">
    <source>
        <dbReference type="SMART" id="SM01332"/>
    </source>
</evidence>
<accession>A0A8T1VKF4</accession>
<dbReference type="InterPro" id="IPR006671">
    <property type="entry name" value="Cyclin_N"/>
</dbReference>
<feature type="region of interest" description="Disordered" evidence="5">
    <location>
        <begin position="138"/>
        <end position="157"/>
    </location>
</feature>
<organism evidence="8 9">
    <name type="scientific">Phytophthora pseudosyringae</name>
    <dbReference type="NCBI Taxonomy" id="221518"/>
    <lineage>
        <taxon>Eukaryota</taxon>
        <taxon>Sar</taxon>
        <taxon>Stramenopiles</taxon>
        <taxon>Oomycota</taxon>
        <taxon>Peronosporomycetes</taxon>
        <taxon>Peronosporales</taxon>
        <taxon>Peronosporaceae</taxon>
        <taxon>Phytophthora</taxon>
    </lineage>
</organism>
<dbReference type="SMART" id="SM01332">
    <property type="entry name" value="Cyclin_C"/>
    <property type="match status" value="1"/>
</dbReference>
<dbReference type="PIRSF" id="PIRSF001771">
    <property type="entry name" value="Cyclin_A_B_D_E"/>
    <property type="match status" value="1"/>
</dbReference>